<evidence type="ECO:0000256" key="2">
    <source>
        <dbReference type="ARBA" id="ARBA00004496"/>
    </source>
</evidence>
<dbReference type="STRING" id="765440.A0A0C3GJ28"/>
<dbReference type="GO" id="GO:0000502">
    <property type="term" value="C:proteasome complex"/>
    <property type="evidence" value="ECO:0007669"/>
    <property type="project" value="UniProtKB-KW"/>
</dbReference>
<dbReference type="GO" id="GO:0005783">
    <property type="term" value="C:endoplasmic reticulum"/>
    <property type="evidence" value="ECO:0007669"/>
    <property type="project" value="UniProtKB-SubCell"/>
</dbReference>
<dbReference type="Pfam" id="PF11566">
    <property type="entry name" value="PI31_Prot_N"/>
    <property type="match status" value="1"/>
</dbReference>
<protein>
    <submittedName>
        <fullName evidence="14">Uncharacterized protein</fullName>
    </submittedName>
</protein>
<proteinExistence type="inferred from homology"/>
<name>A0A0C3GJ28_PILCF</name>
<organism evidence="14 15">
    <name type="scientific">Piloderma croceum (strain F 1598)</name>
    <dbReference type="NCBI Taxonomy" id="765440"/>
    <lineage>
        <taxon>Eukaryota</taxon>
        <taxon>Fungi</taxon>
        <taxon>Dikarya</taxon>
        <taxon>Basidiomycota</taxon>
        <taxon>Agaricomycotina</taxon>
        <taxon>Agaricomycetes</taxon>
        <taxon>Agaricomycetidae</taxon>
        <taxon>Atheliales</taxon>
        <taxon>Atheliaceae</taxon>
        <taxon>Piloderma</taxon>
    </lineage>
</organism>
<keyword evidence="15" id="KW-1185">Reference proteome</keyword>
<evidence type="ECO:0000256" key="1">
    <source>
        <dbReference type="ARBA" id="ARBA00004240"/>
    </source>
</evidence>
<gene>
    <name evidence="14" type="ORF">PILCRDRAFT_811103</name>
</gene>
<evidence type="ECO:0000256" key="7">
    <source>
        <dbReference type="ARBA" id="ARBA00022824"/>
    </source>
</evidence>
<evidence type="ECO:0000256" key="9">
    <source>
        <dbReference type="ARBA" id="ARBA00022990"/>
    </source>
</evidence>
<feature type="domain" description="PI31 proteasome regulator N-terminal" evidence="13">
    <location>
        <begin position="23"/>
        <end position="173"/>
    </location>
</feature>
<comment type="function">
    <text evidence="10">Plays an important role in control of proteasome function. Inhibits the hydrolysis of protein and peptide substrates by the 20S proteasome. Also inhibits the activation of the proteasome by the proteasome regulatory proteins PA700 and PA28.</text>
</comment>
<keyword evidence="7" id="KW-0256">Endoplasmic reticulum</keyword>
<dbReference type="Proteomes" id="UP000054166">
    <property type="component" value="Unassembled WGS sequence"/>
</dbReference>
<feature type="region of interest" description="Disordered" evidence="11">
    <location>
        <begin position="309"/>
        <end position="349"/>
    </location>
</feature>
<evidence type="ECO:0000313" key="15">
    <source>
        <dbReference type="Proteomes" id="UP000054166"/>
    </source>
</evidence>
<dbReference type="InterPro" id="IPR013886">
    <property type="entry name" value="PI31_Prot_C"/>
</dbReference>
<dbReference type="InParanoid" id="A0A0C3GJ28"/>
<evidence type="ECO:0000313" key="14">
    <source>
        <dbReference type="EMBL" id="KIM90656.1"/>
    </source>
</evidence>
<feature type="region of interest" description="Disordered" evidence="11">
    <location>
        <begin position="174"/>
        <end position="239"/>
    </location>
</feature>
<dbReference type="HOGENOM" id="CLU_044125_0_0_1"/>
<dbReference type="AlphaFoldDB" id="A0A0C3GJ28"/>
<keyword evidence="4" id="KW-0488">Methylation</keyword>
<evidence type="ECO:0000256" key="10">
    <source>
        <dbReference type="ARBA" id="ARBA00024805"/>
    </source>
</evidence>
<keyword evidence="6" id="KW-0597">Phosphoprotein</keyword>
<keyword evidence="9" id="KW-0007">Acetylation</keyword>
<evidence type="ECO:0000259" key="12">
    <source>
        <dbReference type="Pfam" id="PF08577"/>
    </source>
</evidence>
<dbReference type="PANTHER" id="PTHR13266:SF1">
    <property type="entry name" value="PROTEASOME INHIBITOR PI31 SUBUNIT"/>
    <property type="match status" value="1"/>
</dbReference>
<dbReference type="Pfam" id="PF08577">
    <property type="entry name" value="PI31_Prot_C"/>
    <property type="match status" value="1"/>
</dbReference>
<evidence type="ECO:0000256" key="6">
    <source>
        <dbReference type="ARBA" id="ARBA00022553"/>
    </source>
</evidence>
<dbReference type="GO" id="GO:0043161">
    <property type="term" value="P:proteasome-mediated ubiquitin-dependent protein catabolic process"/>
    <property type="evidence" value="ECO:0007669"/>
    <property type="project" value="InterPro"/>
</dbReference>
<sequence>MSTNLLDPAALCSLLPTLLPSTSKTLNTSHDGLAALIHTAMSVLAFRLIAVDESSTSLSSSGNILPEAWNQHGPGHYTFRYRHDQSSLEFIVKIIKLGARTLINAIAVESDKAASLDISTNDFVSPSFFPHDLSSPDAQPPVHGFIASNRIMDLMSRFKLQIIQKIIPGLRKDGYTEESETALSNATGSNPPDSDNPQPARPRTQEPPHAPDYYPSHIPPDNPLSIGRSDLDPFPSMNPSNLFAPPPLFPPHGGDGMFVGPDHPIFSGRVPGGFGGPGGPGRWGGDGFLPPMGAPPGARFDPVGPGPFPGGIGGIGGGRGRGGPHGNGRNLGEPDNDEFMPPGAGDMFM</sequence>
<comment type="subcellular location">
    <subcellularLocation>
        <location evidence="2">Cytoplasm</location>
    </subcellularLocation>
    <subcellularLocation>
        <location evidence="1">Endoplasmic reticulum</location>
    </subcellularLocation>
</comment>
<feature type="domain" description="PI31 proteasome regulator C-terminal" evidence="12">
    <location>
        <begin position="226"/>
        <end position="305"/>
    </location>
</feature>
<dbReference type="Gene3D" id="3.40.1000.30">
    <property type="match status" value="1"/>
</dbReference>
<dbReference type="GO" id="GO:0070628">
    <property type="term" value="F:proteasome binding"/>
    <property type="evidence" value="ECO:0007669"/>
    <property type="project" value="InterPro"/>
</dbReference>
<reference evidence="14 15" key="1">
    <citation type="submission" date="2014-04" db="EMBL/GenBank/DDBJ databases">
        <authorList>
            <consortium name="DOE Joint Genome Institute"/>
            <person name="Kuo A."/>
            <person name="Tarkka M."/>
            <person name="Buscot F."/>
            <person name="Kohler A."/>
            <person name="Nagy L.G."/>
            <person name="Floudas D."/>
            <person name="Copeland A."/>
            <person name="Barry K.W."/>
            <person name="Cichocki N."/>
            <person name="Veneault-Fourrey C."/>
            <person name="LaButti K."/>
            <person name="Lindquist E.A."/>
            <person name="Lipzen A."/>
            <person name="Lundell T."/>
            <person name="Morin E."/>
            <person name="Murat C."/>
            <person name="Sun H."/>
            <person name="Tunlid A."/>
            <person name="Henrissat B."/>
            <person name="Grigoriev I.V."/>
            <person name="Hibbett D.S."/>
            <person name="Martin F."/>
            <person name="Nordberg H.P."/>
            <person name="Cantor M.N."/>
            <person name="Hua S.X."/>
        </authorList>
    </citation>
    <scope>NUCLEOTIDE SEQUENCE [LARGE SCALE GENOMIC DNA]</scope>
    <source>
        <strain evidence="14 15">F 1598</strain>
    </source>
</reference>
<dbReference type="GO" id="GO:0004866">
    <property type="term" value="F:endopeptidase inhibitor activity"/>
    <property type="evidence" value="ECO:0007669"/>
    <property type="project" value="InterPro"/>
</dbReference>
<feature type="compositionally biased region" description="Gly residues" evidence="11">
    <location>
        <begin position="309"/>
        <end position="326"/>
    </location>
</feature>
<evidence type="ECO:0000256" key="8">
    <source>
        <dbReference type="ARBA" id="ARBA00022942"/>
    </source>
</evidence>
<dbReference type="EMBL" id="KN832972">
    <property type="protein sequence ID" value="KIM90656.1"/>
    <property type="molecule type" value="Genomic_DNA"/>
</dbReference>
<dbReference type="OrthoDB" id="68090at2759"/>
<feature type="compositionally biased region" description="Polar residues" evidence="11">
    <location>
        <begin position="181"/>
        <end position="197"/>
    </location>
</feature>
<comment type="similarity">
    <text evidence="3">Belongs to the proteasome inhibitor PI31 family.</text>
</comment>
<dbReference type="InterPro" id="IPR021625">
    <property type="entry name" value="PI31_Prot_N"/>
</dbReference>
<keyword evidence="8" id="KW-0647">Proteasome</keyword>
<dbReference type="InterPro" id="IPR045128">
    <property type="entry name" value="PI31-like"/>
</dbReference>
<evidence type="ECO:0000256" key="3">
    <source>
        <dbReference type="ARBA" id="ARBA00006405"/>
    </source>
</evidence>
<evidence type="ECO:0000256" key="4">
    <source>
        <dbReference type="ARBA" id="ARBA00022481"/>
    </source>
</evidence>
<evidence type="ECO:0000256" key="11">
    <source>
        <dbReference type="SAM" id="MobiDB-lite"/>
    </source>
</evidence>
<keyword evidence="5" id="KW-0963">Cytoplasm</keyword>
<evidence type="ECO:0000259" key="13">
    <source>
        <dbReference type="Pfam" id="PF11566"/>
    </source>
</evidence>
<accession>A0A0C3GJ28</accession>
<evidence type="ECO:0000256" key="5">
    <source>
        <dbReference type="ARBA" id="ARBA00022490"/>
    </source>
</evidence>
<reference evidence="15" key="2">
    <citation type="submission" date="2015-01" db="EMBL/GenBank/DDBJ databases">
        <title>Evolutionary Origins and Diversification of the Mycorrhizal Mutualists.</title>
        <authorList>
            <consortium name="DOE Joint Genome Institute"/>
            <consortium name="Mycorrhizal Genomics Consortium"/>
            <person name="Kohler A."/>
            <person name="Kuo A."/>
            <person name="Nagy L.G."/>
            <person name="Floudas D."/>
            <person name="Copeland A."/>
            <person name="Barry K.W."/>
            <person name="Cichocki N."/>
            <person name="Veneault-Fourrey C."/>
            <person name="LaButti K."/>
            <person name="Lindquist E.A."/>
            <person name="Lipzen A."/>
            <person name="Lundell T."/>
            <person name="Morin E."/>
            <person name="Murat C."/>
            <person name="Riley R."/>
            <person name="Ohm R."/>
            <person name="Sun H."/>
            <person name="Tunlid A."/>
            <person name="Henrissat B."/>
            <person name="Grigoriev I.V."/>
            <person name="Hibbett D.S."/>
            <person name="Martin F."/>
        </authorList>
    </citation>
    <scope>NUCLEOTIDE SEQUENCE [LARGE SCALE GENOMIC DNA]</scope>
    <source>
        <strain evidence="15">F 1598</strain>
    </source>
</reference>
<dbReference type="PANTHER" id="PTHR13266">
    <property type="entry name" value="PROTEASOME INHIBITOR"/>
    <property type="match status" value="1"/>
</dbReference>